<feature type="chain" id="PRO_5038828824" evidence="5">
    <location>
        <begin position="27"/>
        <end position="313"/>
    </location>
</feature>
<dbReference type="OrthoDB" id="9787902at2"/>
<evidence type="ECO:0000256" key="2">
    <source>
        <dbReference type="ARBA" id="ARBA00022448"/>
    </source>
</evidence>
<dbReference type="Proteomes" id="UP000190637">
    <property type="component" value="Unassembled WGS sequence"/>
</dbReference>
<dbReference type="SUPFAM" id="SSF53850">
    <property type="entry name" value="Periplasmic binding protein-like II"/>
    <property type="match status" value="1"/>
</dbReference>
<dbReference type="PANTHER" id="PTHR47737:SF1">
    <property type="entry name" value="GLYCINE BETAINE_PROLINE BETAINE TRANSPORT SYSTEM PERMEASE PROTEIN PROW"/>
    <property type="match status" value="1"/>
</dbReference>
<feature type="signal peptide" evidence="5">
    <location>
        <begin position="1"/>
        <end position="26"/>
    </location>
</feature>
<dbReference type="InterPro" id="IPR007210">
    <property type="entry name" value="ABC_Gly_betaine_transp_sub-bd"/>
</dbReference>
<dbReference type="Gene3D" id="3.40.190.100">
    <property type="entry name" value="Glycine betaine-binding periplasmic protein, domain 2"/>
    <property type="match status" value="1"/>
</dbReference>
<dbReference type="GO" id="GO:0005275">
    <property type="term" value="F:amine transmembrane transporter activity"/>
    <property type="evidence" value="ECO:0007669"/>
    <property type="project" value="TreeGrafter"/>
</dbReference>
<accession>A0A1T4R3F6</accession>
<dbReference type="PROSITE" id="PS51257">
    <property type="entry name" value="PROKAR_LIPOPROTEIN"/>
    <property type="match status" value="1"/>
</dbReference>
<dbReference type="CDD" id="cd13639">
    <property type="entry name" value="PBP2_OpuAC_like"/>
    <property type="match status" value="1"/>
</dbReference>
<sequence>MRTTSRGGRSLGIGAAAASLVLLAGACGSGEGVATGPQDEGGDTAKQISIGLIPWEEDIAVTNLWKVILEEKGYEVEVQSVDVAPVYQGVAQGDIDLYLDTWLPTTHADYWEQYGDDMEDLGVWYDNASLKLTVPSYVEDVDSIEDLKGRADEFGGEIIGIESGSGLVRTTKESAMPEYGLDEEYNLVESSTSAMLAELDAAIQEERPIVVTLWRPHIAYAKYDLKDLEDPAGAMGEREEIHMVGRSGFAEDFPELNGWLQNFTLSDEQLADLEQVVLEDHKGDEEAGARAWLADNPDFLPEVLGEDAEGLEF</sequence>
<keyword evidence="2" id="KW-0813">Transport</keyword>
<organism evidence="7 8">
    <name type="scientific">Marinactinospora thermotolerans DSM 45154</name>
    <dbReference type="NCBI Taxonomy" id="1122192"/>
    <lineage>
        <taxon>Bacteria</taxon>
        <taxon>Bacillati</taxon>
        <taxon>Actinomycetota</taxon>
        <taxon>Actinomycetes</taxon>
        <taxon>Streptosporangiales</taxon>
        <taxon>Nocardiopsidaceae</taxon>
        <taxon>Marinactinospora</taxon>
    </lineage>
</organism>
<dbReference type="RefSeq" id="WP_078761803.1">
    <property type="nucleotide sequence ID" value="NZ_FUWS01000006.1"/>
</dbReference>
<dbReference type="Gene3D" id="3.10.105.10">
    <property type="entry name" value="Dipeptide-binding Protein, Domain 3"/>
    <property type="match status" value="2"/>
</dbReference>
<comment type="subcellular location">
    <subcellularLocation>
        <location evidence="1">Cell membrane</location>
    </subcellularLocation>
</comment>
<evidence type="ECO:0000313" key="8">
    <source>
        <dbReference type="Proteomes" id="UP000190637"/>
    </source>
</evidence>
<keyword evidence="3" id="KW-1003">Cell membrane</keyword>
<evidence type="ECO:0000256" key="1">
    <source>
        <dbReference type="ARBA" id="ARBA00004236"/>
    </source>
</evidence>
<dbReference type="GO" id="GO:0031460">
    <property type="term" value="P:glycine betaine transport"/>
    <property type="evidence" value="ECO:0007669"/>
    <property type="project" value="TreeGrafter"/>
</dbReference>
<dbReference type="AlphaFoldDB" id="A0A1T4R3F6"/>
<evidence type="ECO:0000256" key="5">
    <source>
        <dbReference type="SAM" id="SignalP"/>
    </source>
</evidence>
<dbReference type="PANTHER" id="PTHR47737">
    <property type="entry name" value="GLYCINE BETAINE/PROLINE BETAINE TRANSPORT SYSTEM PERMEASE PROTEIN PROW"/>
    <property type="match status" value="1"/>
</dbReference>
<dbReference type="STRING" id="1122192.SAMN02745673_02479"/>
<evidence type="ECO:0000259" key="6">
    <source>
        <dbReference type="Pfam" id="PF04069"/>
    </source>
</evidence>
<evidence type="ECO:0000256" key="3">
    <source>
        <dbReference type="ARBA" id="ARBA00022475"/>
    </source>
</evidence>
<dbReference type="GO" id="GO:0015871">
    <property type="term" value="P:choline transport"/>
    <property type="evidence" value="ECO:0007669"/>
    <property type="project" value="TreeGrafter"/>
</dbReference>
<name>A0A1T4R3F6_9ACTN</name>
<dbReference type="GO" id="GO:0043190">
    <property type="term" value="C:ATP-binding cassette (ABC) transporter complex"/>
    <property type="evidence" value="ECO:0007669"/>
    <property type="project" value="InterPro"/>
</dbReference>
<keyword evidence="8" id="KW-1185">Reference proteome</keyword>
<keyword evidence="4" id="KW-0472">Membrane</keyword>
<proteinExistence type="predicted"/>
<feature type="domain" description="ABC-type glycine betaine transport system substrate-binding" evidence="6">
    <location>
        <begin position="46"/>
        <end position="294"/>
    </location>
</feature>
<protein>
    <submittedName>
        <fullName evidence="7">Glycine betaine/proline transport system substrate-binding protein</fullName>
    </submittedName>
</protein>
<dbReference type="GO" id="GO:0015226">
    <property type="term" value="F:carnitine transmembrane transporter activity"/>
    <property type="evidence" value="ECO:0007669"/>
    <property type="project" value="TreeGrafter"/>
</dbReference>
<evidence type="ECO:0000256" key="4">
    <source>
        <dbReference type="ARBA" id="ARBA00023136"/>
    </source>
</evidence>
<keyword evidence="5" id="KW-0732">Signal</keyword>
<gene>
    <name evidence="7" type="ORF">SAMN02745673_02479</name>
</gene>
<evidence type="ECO:0000313" key="7">
    <source>
        <dbReference type="EMBL" id="SKA10499.1"/>
    </source>
</evidence>
<dbReference type="Pfam" id="PF04069">
    <property type="entry name" value="OpuAC"/>
    <property type="match status" value="1"/>
</dbReference>
<dbReference type="EMBL" id="FUWS01000006">
    <property type="protein sequence ID" value="SKA10499.1"/>
    <property type="molecule type" value="Genomic_DNA"/>
</dbReference>
<reference evidence="7 8" key="1">
    <citation type="submission" date="2017-02" db="EMBL/GenBank/DDBJ databases">
        <authorList>
            <person name="Peterson S.W."/>
        </authorList>
    </citation>
    <scope>NUCLEOTIDE SEQUENCE [LARGE SCALE GENOMIC DNA]</scope>
    <source>
        <strain evidence="7 8">DSM 45154</strain>
    </source>
</reference>